<organism evidence="2 3">
    <name type="scientific">Phytophthora boehmeriae</name>
    <dbReference type="NCBI Taxonomy" id="109152"/>
    <lineage>
        <taxon>Eukaryota</taxon>
        <taxon>Sar</taxon>
        <taxon>Stramenopiles</taxon>
        <taxon>Oomycota</taxon>
        <taxon>Peronosporomycetes</taxon>
        <taxon>Peronosporales</taxon>
        <taxon>Peronosporaceae</taxon>
        <taxon>Phytophthora</taxon>
    </lineage>
</organism>
<feature type="coiled-coil region" evidence="1">
    <location>
        <begin position="70"/>
        <end position="102"/>
    </location>
</feature>
<evidence type="ECO:0000313" key="3">
    <source>
        <dbReference type="Proteomes" id="UP000693981"/>
    </source>
</evidence>
<dbReference type="Proteomes" id="UP000693981">
    <property type="component" value="Unassembled WGS sequence"/>
</dbReference>
<accession>A0A8T1W625</accession>
<evidence type="ECO:0000313" key="2">
    <source>
        <dbReference type="EMBL" id="KAG7387603.1"/>
    </source>
</evidence>
<proteinExistence type="predicted"/>
<gene>
    <name evidence="2" type="primary">EAF3_3</name>
    <name evidence="2" type="ORF">PHYBOEH_008177</name>
</gene>
<reference evidence="2" key="1">
    <citation type="submission" date="2021-02" db="EMBL/GenBank/DDBJ databases">
        <authorList>
            <person name="Palmer J.M."/>
        </authorList>
    </citation>
    <scope>NUCLEOTIDE SEQUENCE</scope>
    <source>
        <strain evidence="2">SCRP23</strain>
    </source>
</reference>
<dbReference type="EMBL" id="JAGDFL010000469">
    <property type="protein sequence ID" value="KAG7387603.1"/>
    <property type="molecule type" value="Genomic_DNA"/>
</dbReference>
<dbReference type="OrthoDB" id="109166at2759"/>
<dbReference type="AlphaFoldDB" id="A0A8T1W625"/>
<comment type="caution">
    <text evidence="2">The sequence shown here is derived from an EMBL/GenBank/DDBJ whole genome shotgun (WGS) entry which is preliminary data.</text>
</comment>
<sequence length="143" mass="15906">MAVDRVLQNTPKNRELQVKANAIQLKRNEVSEATDVCGPGRLDAIVAWMNTVDDALVRLNKDVEELLCVQVDQAAQLNELEKRKAEAEKTKTEVDAQVLQDLKRVKVLEETAMARKRLQTAGVSQEEIDAILPAKPCVYLLAA</sequence>
<protein>
    <submittedName>
        <fullName evidence="2">Esa1p-associated factor</fullName>
    </submittedName>
</protein>
<evidence type="ECO:0000256" key="1">
    <source>
        <dbReference type="SAM" id="Coils"/>
    </source>
</evidence>
<keyword evidence="3" id="KW-1185">Reference proteome</keyword>
<name>A0A8T1W625_9STRA</name>
<keyword evidence="1" id="KW-0175">Coiled coil</keyword>